<evidence type="ECO:0000256" key="1">
    <source>
        <dbReference type="ARBA" id="ARBA00022679"/>
    </source>
</evidence>
<feature type="domain" description="N-acetyltransferase" evidence="3">
    <location>
        <begin position="1"/>
        <end position="144"/>
    </location>
</feature>
<dbReference type="CDD" id="cd04301">
    <property type="entry name" value="NAT_SF"/>
    <property type="match status" value="2"/>
</dbReference>
<dbReference type="InterPro" id="IPR016181">
    <property type="entry name" value="Acyl_CoA_acyltransferase"/>
</dbReference>
<dbReference type="SUPFAM" id="SSF55729">
    <property type="entry name" value="Acyl-CoA N-acyltransferases (Nat)"/>
    <property type="match status" value="2"/>
</dbReference>
<sequence length="293" mass="31882">MEITTCATDADYEDWRRVRIAVIPYERTQSLAELRAGDTPDRLLLLAREGDTVLGHGLAQRADSANAGGVIPRVLAEHRRRGVGTALLHRLADHVASLGLPVVRASVDDEPSRLFAERFGFEEVNREVEQTYVVDAAPDVTPAPAGVEVVTAQDHPGLWEGCFEGFGREALAGFSVDTPLDVSLERWTRDWLGDPMFLALHDGEVVGCAGLGLDADDPTRAENSLTAVRGDWRERGLAVHLKQRAIAWAAGHGVAEIYTWTQDGNAAMRSLNTRLGYATTRTGIQVARALPLD</sequence>
<gene>
    <name evidence="4" type="ORF">EUA94_21245</name>
</gene>
<proteinExistence type="predicted"/>
<dbReference type="GO" id="GO:0016747">
    <property type="term" value="F:acyltransferase activity, transferring groups other than amino-acyl groups"/>
    <property type="evidence" value="ECO:0007669"/>
    <property type="project" value="InterPro"/>
</dbReference>
<dbReference type="InterPro" id="IPR050832">
    <property type="entry name" value="Bact_Acetyltransf"/>
</dbReference>
<dbReference type="Gene3D" id="3.40.630.30">
    <property type="match status" value="1"/>
</dbReference>
<protein>
    <submittedName>
        <fullName evidence="4">GNAT family N-acetyltransferase</fullName>
    </submittedName>
</protein>
<dbReference type="InterPro" id="IPR000182">
    <property type="entry name" value="GNAT_dom"/>
</dbReference>
<evidence type="ECO:0000256" key="2">
    <source>
        <dbReference type="ARBA" id="ARBA00023315"/>
    </source>
</evidence>
<reference evidence="4 5" key="1">
    <citation type="submission" date="2019-01" db="EMBL/GenBank/DDBJ databases">
        <title>Novel species of Nocardioides.</title>
        <authorList>
            <person name="Liu Q."/>
            <person name="X Y.-H."/>
        </authorList>
    </citation>
    <scope>NUCLEOTIDE SEQUENCE [LARGE SCALE GENOMIC DNA]</scope>
    <source>
        <strain evidence="4 5">HLT2-9</strain>
    </source>
</reference>
<keyword evidence="5" id="KW-1185">Reference proteome</keyword>
<dbReference type="Pfam" id="PF00583">
    <property type="entry name" value="Acetyltransf_1"/>
    <property type="match status" value="2"/>
</dbReference>
<evidence type="ECO:0000313" key="5">
    <source>
        <dbReference type="Proteomes" id="UP000291101"/>
    </source>
</evidence>
<dbReference type="PANTHER" id="PTHR43877">
    <property type="entry name" value="AMINOALKYLPHOSPHONATE N-ACETYLTRANSFERASE-RELATED-RELATED"/>
    <property type="match status" value="1"/>
</dbReference>
<dbReference type="AlphaFoldDB" id="A0A4V1RMX2"/>
<dbReference type="RefSeq" id="WP_129428920.1">
    <property type="nucleotide sequence ID" value="NZ_SDWV01000033.1"/>
</dbReference>
<name>A0A4V1RMX2_9ACTN</name>
<dbReference type="Proteomes" id="UP000291101">
    <property type="component" value="Unassembled WGS sequence"/>
</dbReference>
<keyword evidence="2" id="KW-0012">Acyltransferase</keyword>
<evidence type="ECO:0000259" key="3">
    <source>
        <dbReference type="PROSITE" id="PS51186"/>
    </source>
</evidence>
<dbReference type="OrthoDB" id="3376052at2"/>
<accession>A0A4V1RMX2</accession>
<organism evidence="4 5">
    <name type="scientific">Nocardioides zhouii</name>
    <dbReference type="NCBI Taxonomy" id="1168729"/>
    <lineage>
        <taxon>Bacteria</taxon>
        <taxon>Bacillati</taxon>
        <taxon>Actinomycetota</taxon>
        <taxon>Actinomycetes</taxon>
        <taxon>Propionibacteriales</taxon>
        <taxon>Nocardioidaceae</taxon>
        <taxon>Nocardioides</taxon>
    </lineage>
</organism>
<keyword evidence="1 4" id="KW-0808">Transferase</keyword>
<dbReference type="PROSITE" id="PS51186">
    <property type="entry name" value="GNAT"/>
    <property type="match status" value="2"/>
</dbReference>
<dbReference type="EMBL" id="SDWV01000033">
    <property type="protein sequence ID" value="RYC03847.1"/>
    <property type="molecule type" value="Genomic_DNA"/>
</dbReference>
<feature type="domain" description="N-acetyltransferase" evidence="3">
    <location>
        <begin position="145"/>
        <end position="293"/>
    </location>
</feature>
<comment type="caution">
    <text evidence="4">The sequence shown here is derived from an EMBL/GenBank/DDBJ whole genome shotgun (WGS) entry which is preliminary data.</text>
</comment>
<evidence type="ECO:0000313" key="4">
    <source>
        <dbReference type="EMBL" id="RYC03847.1"/>
    </source>
</evidence>